<dbReference type="STRING" id="1192034.CAP_6916"/>
<dbReference type="EMBL" id="ASRX01000006">
    <property type="protein sequence ID" value="EYF07894.1"/>
    <property type="molecule type" value="Genomic_DNA"/>
</dbReference>
<evidence type="ECO:0000259" key="7">
    <source>
        <dbReference type="Pfam" id="PF08340"/>
    </source>
</evidence>
<dbReference type="NCBIfam" id="TIGR00255">
    <property type="entry name" value="YicC/YloC family endoribonuclease"/>
    <property type="match status" value="1"/>
</dbReference>
<reference evidence="8 9" key="1">
    <citation type="submission" date="2013-05" db="EMBL/GenBank/DDBJ databases">
        <title>Genome assembly of Chondromyces apiculatus DSM 436.</title>
        <authorList>
            <person name="Sharma G."/>
            <person name="Khatri I."/>
            <person name="Kaur C."/>
            <person name="Mayilraj S."/>
            <person name="Subramanian S."/>
        </authorList>
    </citation>
    <scope>NUCLEOTIDE SEQUENCE [LARGE SCALE GENOMIC DNA]</scope>
    <source>
        <strain evidence="8 9">DSM 436</strain>
    </source>
</reference>
<keyword evidence="9" id="KW-1185">Reference proteome</keyword>
<comment type="caution">
    <text evidence="8">The sequence shown here is derived from an EMBL/GenBank/DDBJ whole genome shotgun (WGS) entry which is preliminary data.</text>
</comment>
<gene>
    <name evidence="8" type="ORF">CAP_6916</name>
</gene>
<dbReference type="GO" id="GO:0004521">
    <property type="term" value="F:RNA endonuclease activity"/>
    <property type="evidence" value="ECO:0007669"/>
    <property type="project" value="InterPro"/>
</dbReference>
<dbReference type="InterPro" id="IPR013551">
    <property type="entry name" value="YicC-like_C"/>
</dbReference>
<organism evidence="8 9">
    <name type="scientific">Chondromyces apiculatus DSM 436</name>
    <dbReference type="NCBI Taxonomy" id="1192034"/>
    <lineage>
        <taxon>Bacteria</taxon>
        <taxon>Pseudomonadati</taxon>
        <taxon>Myxococcota</taxon>
        <taxon>Polyangia</taxon>
        <taxon>Polyangiales</taxon>
        <taxon>Polyangiaceae</taxon>
        <taxon>Chondromyces</taxon>
    </lineage>
</organism>
<dbReference type="Proteomes" id="UP000019678">
    <property type="component" value="Unassembled WGS sequence"/>
</dbReference>
<dbReference type="PANTHER" id="PTHR30636:SF3">
    <property type="entry name" value="UPF0701 PROTEIN YICC"/>
    <property type="match status" value="1"/>
</dbReference>
<keyword evidence="4" id="KW-0378">Hydrolase</keyword>
<dbReference type="Pfam" id="PF03755">
    <property type="entry name" value="YicC-like_N"/>
    <property type="match status" value="1"/>
</dbReference>
<comment type="cofactor">
    <cofactor evidence="1">
        <name>a divalent metal cation</name>
        <dbReference type="ChEBI" id="CHEBI:60240"/>
    </cofactor>
</comment>
<dbReference type="InterPro" id="IPR013527">
    <property type="entry name" value="YicC-like_N"/>
</dbReference>
<evidence type="ECO:0000256" key="3">
    <source>
        <dbReference type="ARBA" id="ARBA00022759"/>
    </source>
</evidence>
<name>A0A017TF71_9BACT</name>
<feature type="domain" description="Endoribonuclease YicC-like N-terminal" evidence="6">
    <location>
        <begin position="1"/>
        <end position="148"/>
    </location>
</feature>
<comment type="similarity">
    <text evidence="5">Belongs to the YicC/YloC family.</text>
</comment>
<dbReference type="AlphaFoldDB" id="A0A017TF71"/>
<accession>A0A017TF71</accession>
<evidence type="ECO:0000256" key="4">
    <source>
        <dbReference type="ARBA" id="ARBA00022801"/>
    </source>
</evidence>
<dbReference type="GO" id="GO:0016787">
    <property type="term" value="F:hydrolase activity"/>
    <property type="evidence" value="ECO:0007669"/>
    <property type="project" value="UniProtKB-KW"/>
</dbReference>
<evidence type="ECO:0000259" key="6">
    <source>
        <dbReference type="Pfam" id="PF03755"/>
    </source>
</evidence>
<evidence type="ECO:0000313" key="8">
    <source>
        <dbReference type="EMBL" id="EYF07894.1"/>
    </source>
</evidence>
<keyword evidence="3" id="KW-0255">Endonuclease</keyword>
<dbReference type="eggNOG" id="COG1561">
    <property type="taxonomic scope" value="Bacteria"/>
</dbReference>
<dbReference type="InterPro" id="IPR005229">
    <property type="entry name" value="YicC/YloC-like"/>
</dbReference>
<proteinExistence type="inferred from homology"/>
<keyword evidence="2" id="KW-0540">Nuclease</keyword>
<evidence type="ECO:0000256" key="5">
    <source>
        <dbReference type="ARBA" id="ARBA00035648"/>
    </source>
</evidence>
<dbReference type="PANTHER" id="PTHR30636">
    <property type="entry name" value="UPF0701 PROTEIN YICC"/>
    <property type="match status" value="1"/>
</dbReference>
<evidence type="ECO:0000256" key="1">
    <source>
        <dbReference type="ARBA" id="ARBA00001968"/>
    </source>
</evidence>
<dbReference type="Pfam" id="PF08340">
    <property type="entry name" value="YicC-like_C"/>
    <property type="match status" value="1"/>
</dbReference>
<evidence type="ECO:0008006" key="10">
    <source>
        <dbReference type="Google" id="ProtNLM"/>
    </source>
</evidence>
<protein>
    <recommendedName>
        <fullName evidence="10">Protein YicC</fullName>
    </recommendedName>
</protein>
<sequence>MTGFGLADAPFGSGRMVAEIRTVNQRFLDVRAKLPREISDLTMFAEQVTRERLRRGRVEIQLRLEGLAADTGILNRERARSAYSALCELRDELAPGAEVPLSLLAAVPDLFAPSHTPDLEVARESARNAIEGAIREMDAMCRREGEKIGDDMRQRVALLRTATERIVARREGAQQEFQRRVQERLTHLLEERASGMDAQRLEAEVALLAERSDITEEVIRLGSHLDQFEQALTAEPGEPCGRKLDFLLQEMVREANTLGAKAQDAVISQQVVAMKVELERLREQAQNVE</sequence>
<evidence type="ECO:0000313" key="9">
    <source>
        <dbReference type="Proteomes" id="UP000019678"/>
    </source>
</evidence>
<dbReference type="RefSeq" id="WP_269324134.1">
    <property type="nucleotide sequence ID" value="NZ_ASRX01000006.1"/>
</dbReference>
<feature type="domain" description="Endoribonuclease YicC-like C-terminal" evidence="7">
    <location>
        <begin position="169"/>
        <end position="289"/>
    </location>
</feature>
<evidence type="ECO:0000256" key="2">
    <source>
        <dbReference type="ARBA" id="ARBA00022722"/>
    </source>
</evidence>